<evidence type="ECO:0000313" key="2">
    <source>
        <dbReference type="Proteomes" id="UP000724584"/>
    </source>
</evidence>
<dbReference type="EMBL" id="JAGIZQ010000001">
    <property type="protein sequence ID" value="KAH6650466.1"/>
    <property type="molecule type" value="Genomic_DNA"/>
</dbReference>
<comment type="caution">
    <text evidence="1">The sequence shown here is derived from an EMBL/GenBank/DDBJ whole genome shotgun (WGS) entry which is preliminary data.</text>
</comment>
<dbReference type="Proteomes" id="UP000724584">
    <property type="component" value="Unassembled WGS sequence"/>
</dbReference>
<gene>
    <name evidence="1" type="ORF">F5144DRAFT_617331</name>
</gene>
<protein>
    <submittedName>
        <fullName evidence="1">Uncharacterized protein</fullName>
    </submittedName>
</protein>
<sequence length="726" mass="82912">MAASGDMKPSHFIVHVFVNHDPLVAQVLLPDLFLDFPDSSWKLPPLIEPPPPPREKPEYKSLPKEERVNPREGLGRYVFSEPLACGVTLLQLVKKVEQEFAIPKKYQGQFTIFPQNQDYETSQGPLWDNRPLPWSTTLAEVHQFNLDTLNPGDNGATAKITAIKPNVPVLHLVLETKAAALQRIVGTTFLQEEVRTPYCQLVSYWNRLDSFWHRFGTRWQSGSQLESNLGLWRCATFAHAYLARQQEEGLLWPGDDELRSSVQRAEELREKQRQSDISDQAHWDLTHEFLNLLLRIRQIERNKAGGLDQLRDISVFVTQWEDWVTNQDFQNFAIRRLKPDEIESKVASIIRQARRVVDEWRPSEGRQQLHASIKEEYYAARPWLTEEDRASDERYRLDELKHAAWLPNPIIWGAGNTSTDSPVVSSPYIQVHSMRRSDGTLPPDSLTSSFTVSSGSLLWGQMIGLYSTMSHSDFTQNADAIPQELQGGTILQHRFSYRSAARHGQWKVRPYDEKVRIGRFLPDPDGPGYLAGWILHHEDVDPGEVLKRVRALDGTGPGAVSNRNRHTDKDVLYVGRYDWSYHSMRDLEPEFQQWAEPAIGPVPDTQDPYNITKCNVRKGGYMIAMDEADFDLDFAAAYKRDCDRPLSQNPGEANRAATPIEKVFRKDGRNFGTFLSMMYSGEDYAWLVFSGEKHAHHGVDELVALVYSSGTVTEMYHTLEGDLSSL</sequence>
<evidence type="ECO:0000313" key="1">
    <source>
        <dbReference type="EMBL" id="KAH6650466.1"/>
    </source>
</evidence>
<organism evidence="1 2">
    <name type="scientific">Chaetomium tenue</name>
    <dbReference type="NCBI Taxonomy" id="1854479"/>
    <lineage>
        <taxon>Eukaryota</taxon>
        <taxon>Fungi</taxon>
        <taxon>Dikarya</taxon>
        <taxon>Ascomycota</taxon>
        <taxon>Pezizomycotina</taxon>
        <taxon>Sordariomycetes</taxon>
        <taxon>Sordariomycetidae</taxon>
        <taxon>Sordariales</taxon>
        <taxon>Chaetomiaceae</taxon>
        <taxon>Chaetomium</taxon>
    </lineage>
</organism>
<name>A0ACB7PN01_9PEZI</name>
<keyword evidence="2" id="KW-1185">Reference proteome</keyword>
<reference evidence="1 2" key="1">
    <citation type="journal article" date="2021" name="Nat. Commun.">
        <title>Genetic determinants of endophytism in the Arabidopsis root mycobiome.</title>
        <authorList>
            <person name="Mesny F."/>
            <person name="Miyauchi S."/>
            <person name="Thiergart T."/>
            <person name="Pickel B."/>
            <person name="Atanasova L."/>
            <person name="Karlsson M."/>
            <person name="Huettel B."/>
            <person name="Barry K.W."/>
            <person name="Haridas S."/>
            <person name="Chen C."/>
            <person name="Bauer D."/>
            <person name="Andreopoulos W."/>
            <person name="Pangilinan J."/>
            <person name="LaButti K."/>
            <person name="Riley R."/>
            <person name="Lipzen A."/>
            <person name="Clum A."/>
            <person name="Drula E."/>
            <person name="Henrissat B."/>
            <person name="Kohler A."/>
            <person name="Grigoriev I.V."/>
            <person name="Martin F.M."/>
            <person name="Hacquard S."/>
        </authorList>
    </citation>
    <scope>NUCLEOTIDE SEQUENCE [LARGE SCALE GENOMIC DNA]</scope>
    <source>
        <strain evidence="1 2">MPI-SDFR-AT-0079</strain>
    </source>
</reference>
<proteinExistence type="predicted"/>
<accession>A0ACB7PN01</accession>